<organism evidence="1 2">
    <name type="scientific">Mesorhizobium australafricanum</name>
    <dbReference type="NCBI Taxonomy" id="3072311"/>
    <lineage>
        <taxon>Bacteria</taxon>
        <taxon>Pseudomonadati</taxon>
        <taxon>Pseudomonadota</taxon>
        <taxon>Alphaproteobacteria</taxon>
        <taxon>Hyphomicrobiales</taxon>
        <taxon>Phyllobacteriaceae</taxon>
        <taxon>Mesorhizobium</taxon>
    </lineage>
</organism>
<accession>A0ABU4WQR4</accession>
<dbReference type="EMBL" id="JAVIIS010000002">
    <property type="protein sequence ID" value="MDX8438373.1"/>
    <property type="molecule type" value="Genomic_DNA"/>
</dbReference>
<gene>
    <name evidence="1" type="ORF">RFM51_02125</name>
</gene>
<reference evidence="1 2" key="1">
    <citation type="submission" date="2023-08" db="EMBL/GenBank/DDBJ databases">
        <title>Implementing the SeqCode for naming new Mesorhizobium species isolated from Vachellia karroo root nodules.</title>
        <authorList>
            <person name="Van Lill M."/>
        </authorList>
    </citation>
    <scope>NUCLEOTIDE SEQUENCE [LARGE SCALE GENOMIC DNA]</scope>
    <source>
        <strain evidence="1 2">VK3E</strain>
    </source>
</reference>
<keyword evidence="2" id="KW-1185">Reference proteome</keyword>
<name>A0ABU4WQR4_9HYPH</name>
<comment type="caution">
    <text evidence="1">The sequence shown here is derived from an EMBL/GenBank/DDBJ whole genome shotgun (WGS) entry which is preliminary data.</text>
</comment>
<evidence type="ECO:0008006" key="3">
    <source>
        <dbReference type="Google" id="ProtNLM"/>
    </source>
</evidence>
<dbReference type="Proteomes" id="UP001272097">
    <property type="component" value="Unassembled WGS sequence"/>
</dbReference>
<proteinExistence type="predicted"/>
<sequence>MPKKEVHFGKCAVCGVEGRLTFEHLPPEAAFNKGSMRFSDINHYFERGRLAGQLAHPSEMRHRTSRRGAGRFTLCQRCNNDTGAWYVRHYVEWSYQGMEFRLAGGSSLALPFRIFPGAVAKQIVCMFASACGAGMFEANPSLRKYVLDRDAIGFDPKLRLFCFMTDPRSSKTRQSGITGMLSLGGPSHTFAEISFPPFGYILAIDSEPPSKGLTDITFFSHNHWRAYREMHLKMPMREIHTYFPGDFRTGAEWREALDRPGP</sequence>
<dbReference type="RefSeq" id="WP_320212209.1">
    <property type="nucleotide sequence ID" value="NZ_JAVIIS010000002.1"/>
</dbReference>
<evidence type="ECO:0000313" key="2">
    <source>
        <dbReference type="Proteomes" id="UP001272097"/>
    </source>
</evidence>
<protein>
    <recommendedName>
        <fullName evidence="3">HNH endonuclease</fullName>
    </recommendedName>
</protein>
<evidence type="ECO:0000313" key="1">
    <source>
        <dbReference type="EMBL" id="MDX8438373.1"/>
    </source>
</evidence>